<feature type="region of interest" description="Disordered" evidence="1">
    <location>
        <begin position="84"/>
        <end position="109"/>
    </location>
</feature>
<sequence>MPAGDSLLHDTSAAAQARDGSSYSPGYCIIGTRYHASSQEPGRAGSRVTFSPTRNDPCKKFRTSGIFRCDRYDKRCSTWWRKNSSLSASLRPPHPPRHSGHLSATRKGQLMKTVQPGQAPASAAGRAHEDVTNAEFAEAPGVITASPITQVDANCITTASSESDK</sequence>
<name>C3YKJ1_BRAFL</name>
<dbReference type="AlphaFoldDB" id="C3YKJ1"/>
<protein>
    <submittedName>
        <fullName evidence="2">Uncharacterized protein</fullName>
    </submittedName>
</protein>
<accession>C3YKJ1</accession>
<organism>
    <name type="scientific">Branchiostoma floridae</name>
    <name type="common">Florida lancelet</name>
    <name type="synonym">Amphioxus</name>
    <dbReference type="NCBI Taxonomy" id="7739"/>
    <lineage>
        <taxon>Eukaryota</taxon>
        <taxon>Metazoa</taxon>
        <taxon>Chordata</taxon>
        <taxon>Cephalochordata</taxon>
        <taxon>Leptocardii</taxon>
        <taxon>Amphioxiformes</taxon>
        <taxon>Branchiostomatidae</taxon>
        <taxon>Branchiostoma</taxon>
    </lineage>
</organism>
<proteinExistence type="predicted"/>
<dbReference type="EMBL" id="GG666522">
    <property type="protein sequence ID" value="EEN59235.1"/>
    <property type="molecule type" value="Genomic_DNA"/>
</dbReference>
<evidence type="ECO:0000313" key="2">
    <source>
        <dbReference type="EMBL" id="EEN59235.1"/>
    </source>
</evidence>
<gene>
    <name evidence="2" type="ORF">BRAFLDRAFT_126975</name>
</gene>
<reference evidence="2" key="1">
    <citation type="journal article" date="2008" name="Nature">
        <title>The amphioxus genome and the evolution of the chordate karyotype.</title>
        <authorList>
            <consortium name="US DOE Joint Genome Institute (JGI-PGF)"/>
            <person name="Putnam N.H."/>
            <person name="Butts T."/>
            <person name="Ferrier D.E.K."/>
            <person name="Furlong R.F."/>
            <person name="Hellsten U."/>
            <person name="Kawashima T."/>
            <person name="Robinson-Rechavi M."/>
            <person name="Shoguchi E."/>
            <person name="Terry A."/>
            <person name="Yu J.-K."/>
            <person name="Benito-Gutierrez E.L."/>
            <person name="Dubchak I."/>
            <person name="Garcia-Fernandez J."/>
            <person name="Gibson-Brown J.J."/>
            <person name="Grigoriev I.V."/>
            <person name="Horton A.C."/>
            <person name="de Jong P.J."/>
            <person name="Jurka J."/>
            <person name="Kapitonov V.V."/>
            <person name="Kohara Y."/>
            <person name="Kuroki Y."/>
            <person name="Lindquist E."/>
            <person name="Lucas S."/>
            <person name="Osoegawa K."/>
            <person name="Pennacchio L.A."/>
            <person name="Salamov A.A."/>
            <person name="Satou Y."/>
            <person name="Sauka-Spengler T."/>
            <person name="Schmutz J."/>
            <person name="Shin-I T."/>
            <person name="Toyoda A."/>
            <person name="Bronner-Fraser M."/>
            <person name="Fujiyama A."/>
            <person name="Holland L.Z."/>
            <person name="Holland P.W.H."/>
            <person name="Satoh N."/>
            <person name="Rokhsar D.S."/>
        </authorList>
    </citation>
    <scope>NUCLEOTIDE SEQUENCE [LARGE SCALE GENOMIC DNA]</scope>
    <source>
        <strain evidence="2">S238N-H82</strain>
        <tissue evidence="2">Testes</tissue>
    </source>
</reference>
<evidence type="ECO:0000256" key="1">
    <source>
        <dbReference type="SAM" id="MobiDB-lite"/>
    </source>
</evidence>
<dbReference type="InParanoid" id="C3YKJ1"/>
<feature type="region of interest" description="Disordered" evidence="1">
    <location>
        <begin position="1"/>
        <end position="23"/>
    </location>
</feature>